<evidence type="ECO:0000313" key="4">
    <source>
        <dbReference type="Proteomes" id="UP000027822"/>
    </source>
</evidence>
<dbReference type="NCBIfam" id="TIGR01488">
    <property type="entry name" value="HAD-SF-IB"/>
    <property type="match status" value="1"/>
</dbReference>
<dbReference type="Proteomes" id="UP000027822">
    <property type="component" value="Unassembled WGS sequence"/>
</dbReference>
<keyword evidence="1 3" id="KW-0378">Hydrolase</keyword>
<dbReference type="GO" id="GO:0006281">
    <property type="term" value="P:DNA repair"/>
    <property type="evidence" value="ECO:0007669"/>
    <property type="project" value="TreeGrafter"/>
</dbReference>
<dbReference type="SUPFAM" id="SSF56784">
    <property type="entry name" value="HAD-like"/>
    <property type="match status" value="1"/>
</dbReference>
<dbReference type="STRING" id="574376.BAMA_05905"/>
<keyword evidence="4" id="KW-1185">Reference proteome</keyword>
<dbReference type="RefSeq" id="WP_034641194.1">
    <property type="nucleotide sequence ID" value="NZ_CBCSJC010000011.1"/>
</dbReference>
<dbReference type="SFLD" id="SFLDG01129">
    <property type="entry name" value="C1.5:_HAD__Beta-PGM__Phosphata"/>
    <property type="match status" value="1"/>
</dbReference>
<dbReference type="NCBIfam" id="TIGR01549">
    <property type="entry name" value="HAD-SF-IA-v1"/>
    <property type="match status" value="1"/>
</dbReference>
<dbReference type="InterPro" id="IPR036412">
    <property type="entry name" value="HAD-like_sf"/>
</dbReference>
<dbReference type="PANTHER" id="PTHR43434">
    <property type="entry name" value="PHOSPHOGLYCOLATE PHOSPHATASE"/>
    <property type="match status" value="1"/>
</dbReference>
<dbReference type="Gene3D" id="1.10.150.240">
    <property type="entry name" value="Putative phosphatase, domain 2"/>
    <property type="match status" value="1"/>
</dbReference>
<dbReference type="InterPro" id="IPR041492">
    <property type="entry name" value="HAD_2"/>
</dbReference>
<dbReference type="InterPro" id="IPR050155">
    <property type="entry name" value="HAD-like_hydrolase_sf"/>
</dbReference>
<dbReference type="GO" id="GO:0008967">
    <property type="term" value="F:phosphoglycolate phosphatase activity"/>
    <property type="evidence" value="ECO:0007669"/>
    <property type="project" value="TreeGrafter"/>
</dbReference>
<gene>
    <name evidence="3" type="ORF">BAMA_05905</name>
</gene>
<reference evidence="3 4" key="1">
    <citation type="submission" date="2014-06" db="EMBL/GenBank/DDBJ databases">
        <title>Draft genome sequence of Bacillus manliponensis JCM 15802 (MCCC 1A00708).</title>
        <authorList>
            <person name="Lai Q."/>
            <person name="Liu Y."/>
            <person name="Shao Z."/>
        </authorList>
    </citation>
    <scope>NUCLEOTIDE SEQUENCE [LARGE SCALE GENOMIC DNA]</scope>
    <source>
        <strain evidence="3 4">JCM 15802</strain>
    </source>
</reference>
<organism evidence="3 4">
    <name type="scientific">Bacillus manliponensis</name>
    <dbReference type="NCBI Taxonomy" id="574376"/>
    <lineage>
        <taxon>Bacteria</taxon>
        <taxon>Bacillati</taxon>
        <taxon>Bacillota</taxon>
        <taxon>Bacilli</taxon>
        <taxon>Bacillales</taxon>
        <taxon>Bacillaceae</taxon>
        <taxon>Bacillus</taxon>
        <taxon>Bacillus cereus group</taxon>
    </lineage>
</organism>
<dbReference type="PANTHER" id="PTHR43434:SF13">
    <property type="entry name" value="PHOSPHOGLYCOLATE PHOSPHATASE"/>
    <property type="match status" value="1"/>
</dbReference>
<dbReference type="Pfam" id="PF13419">
    <property type="entry name" value="HAD_2"/>
    <property type="match status" value="1"/>
</dbReference>
<evidence type="ECO:0000313" key="3">
    <source>
        <dbReference type="EMBL" id="KEK18314.1"/>
    </source>
</evidence>
<dbReference type="PRINTS" id="PR00413">
    <property type="entry name" value="HADHALOGNASE"/>
</dbReference>
<accession>A0A073JTA9</accession>
<protein>
    <submittedName>
        <fullName evidence="3">HAD family hydrolase</fullName>
    </submittedName>
</protein>
<sequence>MVKYIIFDFDGTLVDSKDVFLASYNQIATKHNYKVIEKEELEGLRKISIRERCKLLKIPMYKIPFFVKELGSLYKQSIGEIILVDGIRPMLQDLKNKGYKIAIISSNREENIRQFLKNHDIHDVHDVFCSSNIFGKDKVMKQFLKEKKLGNEEVLYVGDEERDIAACKKVGIAVAWVGWGYDVLETIQESSPDYVVYKPEELTQVVASIK</sequence>
<dbReference type="AlphaFoldDB" id="A0A073JTA9"/>
<keyword evidence="2" id="KW-0460">Magnesium</keyword>
<evidence type="ECO:0000256" key="2">
    <source>
        <dbReference type="ARBA" id="ARBA00022842"/>
    </source>
</evidence>
<dbReference type="OrthoDB" id="9792518at2"/>
<evidence type="ECO:0000256" key="1">
    <source>
        <dbReference type="ARBA" id="ARBA00022801"/>
    </source>
</evidence>
<dbReference type="InterPro" id="IPR006439">
    <property type="entry name" value="HAD-SF_hydro_IA"/>
</dbReference>
<dbReference type="SFLD" id="SFLDS00003">
    <property type="entry name" value="Haloacid_Dehalogenase"/>
    <property type="match status" value="1"/>
</dbReference>
<dbReference type="EMBL" id="JOTN01000015">
    <property type="protein sequence ID" value="KEK18314.1"/>
    <property type="molecule type" value="Genomic_DNA"/>
</dbReference>
<name>A0A073JTA9_9BACI</name>
<dbReference type="InterPro" id="IPR023214">
    <property type="entry name" value="HAD_sf"/>
</dbReference>
<dbReference type="InterPro" id="IPR023198">
    <property type="entry name" value="PGP-like_dom2"/>
</dbReference>
<dbReference type="Gene3D" id="3.40.50.1000">
    <property type="entry name" value="HAD superfamily/HAD-like"/>
    <property type="match status" value="1"/>
</dbReference>
<comment type="caution">
    <text evidence="3">The sequence shown here is derived from an EMBL/GenBank/DDBJ whole genome shotgun (WGS) entry which is preliminary data.</text>
</comment>
<proteinExistence type="predicted"/>
<dbReference type="eggNOG" id="COG0546">
    <property type="taxonomic scope" value="Bacteria"/>
</dbReference>
<dbReference type="GO" id="GO:0005829">
    <property type="term" value="C:cytosol"/>
    <property type="evidence" value="ECO:0007669"/>
    <property type="project" value="TreeGrafter"/>
</dbReference>